<dbReference type="InterPro" id="IPR036388">
    <property type="entry name" value="WH-like_DNA-bd_sf"/>
</dbReference>
<keyword evidence="3" id="KW-0547">Nucleotide-binding</keyword>
<dbReference type="InterPro" id="IPR018982">
    <property type="entry name" value="RQC_domain"/>
</dbReference>
<keyword evidence="5" id="KW-0347">Helicase</keyword>
<evidence type="ECO:0000256" key="1">
    <source>
        <dbReference type="ARBA" id="ARBA00004123"/>
    </source>
</evidence>
<feature type="region of interest" description="Disordered" evidence="12">
    <location>
        <begin position="283"/>
        <end position="343"/>
    </location>
</feature>
<dbReference type="FunFam" id="3.40.50.300:FF:001389">
    <property type="entry name" value="ATP-dependent DNA helicase RecQ"/>
    <property type="match status" value="1"/>
</dbReference>
<dbReference type="SMART" id="SM00956">
    <property type="entry name" value="RQC"/>
    <property type="match status" value="1"/>
</dbReference>
<dbReference type="InterPro" id="IPR027417">
    <property type="entry name" value="P-loop_NTPase"/>
</dbReference>
<keyword evidence="4" id="KW-0378">Hydrolase</keyword>
<dbReference type="GO" id="GO:0000724">
    <property type="term" value="P:double-strand break repair via homologous recombination"/>
    <property type="evidence" value="ECO:0007669"/>
    <property type="project" value="TreeGrafter"/>
</dbReference>
<name>A0AAD3YA24_9TREE</name>
<accession>A0AAD3YA24</accession>
<dbReference type="InterPro" id="IPR002464">
    <property type="entry name" value="DNA/RNA_helicase_DEAH_CS"/>
</dbReference>
<dbReference type="GO" id="GO:0009378">
    <property type="term" value="F:four-way junction helicase activity"/>
    <property type="evidence" value="ECO:0007669"/>
    <property type="project" value="TreeGrafter"/>
</dbReference>
<dbReference type="GO" id="GO:0043138">
    <property type="term" value="F:3'-5' DNA helicase activity"/>
    <property type="evidence" value="ECO:0007669"/>
    <property type="project" value="UniProtKB-EC"/>
</dbReference>
<dbReference type="CDD" id="cd18794">
    <property type="entry name" value="SF2_C_RecQ"/>
    <property type="match status" value="1"/>
</dbReference>
<feature type="region of interest" description="Disordered" evidence="12">
    <location>
        <begin position="161"/>
        <end position="265"/>
    </location>
</feature>
<proteinExistence type="inferred from homology"/>
<dbReference type="GO" id="GO:0003677">
    <property type="term" value="F:DNA binding"/>
    <property type="evidence" value="ECO:0007669"/>
    <property type="project" value="UniProtKB-KW"/>
</dbReference>
<evidence type="ECO:0000313" key="16">
    <source>
        <dbReference type="Proteomes" id="UP001222932"/>
    </source>
</evidence>
<dbReference type="Pfam" id="PF16124">
    <property type="entry name" value="RecQ_Zn_bind"/>
    <property type="match status" value="1"/>
</dbReference>
<dbReference type="GO" id="GO:0006260">
    <property type="term" value="P:DNA replication"/>
    <property type="evidence" value="ECO:0007669"/>
    <property type="project" value="InterPro"/>
</dbReference>
<protein>
    <recommendedName>
        <fullName evidence="11">DNA 3'-5' helicase</fullName>
        <ecNumber evidence="11">5.6.2.4</ecNumber>
    </recommendedName>
</protein>
<comment type="similarity">
    <text evidence="2">Belongs to the helicase family. RecQ subfamily.</text>
</comment>
<dbReference type="PROSITE" id="PS51192">
    <property type="entry name" value="HELICASE_ATP_BIND_1"/>
    <property type="match status" value="1"/>
</dbReference>
<evidence type="ECO:0000256" key="4">
    <source>
        <dbReference type="ARBA" id="ARBA00022801"/>
    </source>
</evidence>
<dbReference type="NCBIfam" id="TIGR00614">
    <property type="entry name" value="recQ_fam"/>
    <property type="match status" value="1"/>
</dbReference>
<evidence type="ECO:0000256" key="3">
    <source>
        <dbReference type="ARBA" id="ARBA00022741"/>
    </source>
</evidence>
<comment type="caution">
    <text evidence="15">The sequence shown here is derived from an EMBL/GenBank/DDBJ whole genome shotgun (WGS) entry which is preliminary data.</text>
</comment>
<dbReference type="InterPro" id="IPR014001">
    <property type="entry name" value="Helicase_ATP-bd"/>
</dbReference>
<evidence type="ECO:0000259" key="13">
    <source>
        <dbReference type="PROSITE" id="PS51192"/>
    </source>
</evidence>
<dbReference type="SUPFAM" id="SSF52540">
    <property type="entry name" value="P-loop containing nucleoside triphosphate hydrolases"/>
    <property type="match status" value="1"/>
</dbReference>
<dbReference type="InterPro" id="IPR032284">
    <property type="entry name" value="RecQ_Zn-bd"/>
</dbReference>
<feature type="region of interest" description="Disordered" evidence="12">
    <location>
        <begin position="900"/>
        <end position="978"/>
    </location>
</feature>
<comment type="subcellular location">
    <subcellularLocation>
        <location evidence="1">Nucleus</location>
    </subcellularLocation>
</comment>
<dbReference type="Proteomes" id="UP001222932">
    <property type="component" value="Unassembled WGS sequence"/>
</dbReference>
<dbReference type="SUPFAM" id="SSF46785">
    <property type="entry name" value="Winged helix' DNA-binding domain"/>
    <property type="match status" value="1"/>
</dbReference>
<dbReference type="Gene3D" id="3.40.50.300">
    <property type="entry name" value="P-loop containing nucleotide triphosphate hydrolases"/>
    <property type="match status" value="2"/>
</dbReference>
<dbReference type="PROSITE" id="PS51194">
    <property type="entry name" value="HELICASE_CTER"/>
    <property type="match status" value="1"/>
</dbReference>
<evidence type="ECO:0000256" key="7">
    <source>
        <dbReference type="ARBA" id="ARBA00023125"/>
    </source>
</evidence>
<dbReference type="CDD" id="cd17920">
    <property type="entry name" value="DEXHc_RecQ"/>
    <property type="match status" value="1"/>
</dbReference>
<evidence type="ECO:0000256" key="12">
    <source>
        <dbReference type="SAM" id="MobiDB-lite"/>
    </source>
</evidence>
<dbReference type="AlphaFoldDB" id="A0AAD3YA24"/>
<dbReference type="FunFam" id="3.40.50.300:FF:000340">
    <property type="entry name" value="Bloom syndrome, RecQ helicase"/>
    <property type="match status" value="1"/>
</dbReference>
<keyword evidence="9" id="KW-0539">Nucleus</keyword>
<dbReference type="InterPro" id="IPR036390">
    <property type="entry name" value="WH_DNA-bd_sf"/>
</dbReference>
<comment type="catalytic activity">
    <reaction evidence="10">
        <text>Couples ATP hydrolysis with the unwinding of duplex DNA by translocating in the 3'-5' direction.</text>
        <dbReference type="EC" id="5.6.2.4"/>
    </reaction>
</comment>
<keyword evidence="7" id="KW-0238">DNA-binding</keyword>
<feature type="compositionally biased region" description="Acidic residues" evidence="12">
    <location>
        <begin position="226"/>
        <end position="244"/>
    </location>
</feature>
<dbReference type="EMBL" id="BTCM01000002">
    <property type="protein sequence ID" value="GMK55565.1"/>
    <property type="molecule type" value="Genomic_DNA"/>
</dbReference>
<dbReference type="Pfam" id="PF09382">
    <property type="entry name" value="RQC"/>
    <property type="match status" value="1"/>
</dbReference>
<reference evidence="15" key="2">
    <citation type="submission" date="2023-06" db="EMBL/GenBank/DDBJ databases">
        <authorList>
            <person name="Kobayashi Y."/>
            <person name="Kayamori A."/>
            <person name="Aoki K."/>
            <person name="Shiwa Y."/>
            <person name="Fujita N."/>
            <person name="Sugita T."/>
            <person name="Iwasaki W."/>
            <person name="Tanaka N."/>
            <person name="Takashima M."/>
        </authorList>
    </citation>
    <scope>NUCLEOTIDE SEQUENCE</scope>
    <source>
        <strain evidence="15">HIS016</strain>
    </source>
</reference>
<evidence type="ECO:0000313" key="15">
    <source>
        <dbReference type="EMBL" id="GMK55565.1"/>
    </source>
</evidence>
<gene>
    <name evidence="15" type="primary">SGS1</name>
    <name evidence="15" type="ORF">CspeluHIS016_0206210</name>
</gene>
<dbReference type="EC" id="5.6.2.4" evidence="11"/>
<keyword evidence="16" id="KW-1185">Reference proteome</keyword>
<dbReference type="SMART" id="SM00487">
    <property type="entry name" value="DEXDc"/>
    <property type="match status" value="1"/>
</dbReference>
<evidence type="ECO:0000256" key="10">
    <source>
        <dbReference type="ARBA" id="ARBA00034617"/>
    </source>
</evidence>
<sequence length="1125" mass="123243">MAPLAPRNNLDSLRNSVSSYTPTALAPAAKPVFQLARAPDLSGMKEVVKIPPQSAPMGRTALTSQPSPAVAASAPARIGFDTSQSSVPAQTYSPKLDQLPIETINAMLIKQMESKMALMEKRERLLEGDPDPELIGEDADLIKAQINLLTSRIAEIKTALAARDSQAPSSSNASRSQILTPTHPPRNHPGLPLNPISRPLVPNARPQPEAGPSRRMLVPDSSPPPDIDERDIEMAEEGDWDGPPEDLPKTPTRRTAPPLRKASSGVVVDRAAALAEFNDVDVHMLDSSPPRSPERSIRVEGSTSRAVQRAASRSSPNDPKPTRARPPQPGLTPRSIVKPRRKHGWSVEIHQKLRQVFKINMFRTNQEDAIDATMAGKDVFVLMPTGGGKSLTYQLPAICVMGKSRGVTFVISPLISLINDQTRHLAKRGVPAIAYTGDMTAGDKHIAHAELSQPEPNTKVVYVTPEMMSKGGRIKGIIRDLISRNRLARFVVDEAHCFRDDYLRLDLLRKDYPNVPIMALTATAAEKVQADIKNVLGIHNCVQIQQSFNRPNLYYEVRPKQKKVMNEIASFIAVQPPGASGIIYCSSREKCEVLASELRTSHGIQAWHYHAGMSKGDRRKVQEGWQDHKFAVIVATIAFGMGIDKPDVRYVIHHSLPRSLEGYYQETGRAGRDGDPASCILFYSYGDSKTVMQLIDRDQELNAQQRERQKNALREVLRFCNNKTDCRRSQVLAFFNEEFDAAKCQQTCDVCADPDKSKIQVKDVTDAAKLVLTMMKEFGSRDRITLLNAVDCFRGTNGNSDKCLGQNPHFGVGKDWDRTEAERLTQNLLLERALEEFHTTNGAGWNNTYLKLGKEANAFLNGNRKLSMDFREASPKKARASKAAAAGNSLDGVARLVPLAQRKRTSKNNTALARKRSRQEVLEDQQDFVGSDDDPDLDSIEDADNRESSGIKVVERVNANRSKRPRRSGAGAESASEQCLNGLRKLRAKALQLPDETLQTIAAMMPSSRVALGDILTTDMPALYSVEGLSRKQADLYGTKILGVTTNFVQDHRAQEAPNAPAPARWTLTSNVATGSRTGATLSNLSSYAYQVGAGTSAPVQRAAAAAASGRMALAQPGPPSGPRF</sequence>
<evidence type="ECO:0000259" key="14">
    <source>
        <dbReference type="PROSITE" id="PS51194"/>
    </source>
</evidence>
<evidence type="ECO:0000256" key="11">
    <source>
        <dbReference type="ARBA" id="ARBA00034808"/>
    </source>
</evidence>
<feature type="region of interest" description="Disordered" evidence="12">
    <location>
        <begin position="1106"/>
        <end position="1125"/>
    </location>
</feature>
<evidence type="ECO:0000256" key="2">
    <source>
        <dbReference type="ARBA" id="ARBA00005446"/>
    </source>
</evidence>
<feature type="compositionally biased region" description="Acidic residues" evidence="12">
    <location>
        <begin position="922"/>
        <end position="942"/>
    </location>
</feature>
<reference evidence="15" key="1">
    <citation type="journal article" date="2023" name="BMC Genomics">
        <title>Chromosome-level genome assemblies of Cutaneotrichosporon spp. (Trichosporonales, Basidiomycota) reveal imbalanced evolution between nucleotide sequences and chromosome synteny.</title>
        <authorList>
            <person name="Kobayashi Y."/>
            <person name="Kayamori A."/>
            <person name="Aoki K."/>
            <person name="Shiwa Y."/>
            <person name="Matsutani M."/>
            <person name="Fujita N."/>
            <person name="Sugita T."/>
            <person name="Iwasaki W."/>
            <person name="Tanaka N."/>
            <person name="Takashima M."/>
        </authorList>
    </citation>
    <scope>NUCLEOTIDE SEQUENCE</scope>
    <source>
        <strain evidence="15">HIS016</strain>
    </source>
</reference>
<keyword evidence="8" id="KW-0413">Isomerase</keyword>
<feature type="compositionally biased region" description="Low complexity" evidence="12">
    <location>
        <begin position="302"/>
        <end position="315"/>
    </location>
</feature>
<evidence type="ECO:0000256" key="8">
    <source>
        <dbReference type="ARBA" id="ARBA00023235"/>
    </source>
</evidence>
<feature type="domain" description="Helicase ATP-binding" evidence="13">
    <location>
        <begin position="370"/>
        <end position="542"/>
    </location>
</feature>
<dbReference type="GO" id="GO:0005634">
    <property type="term" value="C:nucleus"/>
    <property type="evidence" value="ECO:0007669"/>
    <property type="project" value="UniProtKB-SubCell"/>
</dbReference>
<dbReference type="InterPro" id="IPR001650">
    <property type="entry name" value="Helicase_C-like"/>
</dbReference>
<feature type="compositionally biased region" description="Basic and acidic residues" evidence="12">
    <location>
        <begin position="943"/>
        <end position="955"/>
    </location>
</feature>
<dbReference type="GO" id="GO:0005737">
    <property type="term" value="C:cytoplasm"/>
    <property type="evidence" value="ECO:0007669"/>
    <property type="project" value="TreeGrafter"/>
</dbReference>
<feature type="compositionally biased region" description="Low complexity" evidence="12">
    <location>
        <begin position="165"/>
        <end position="177"/>
    </location>
</feature>
<dbReference type="PROSITE" id="PS00690">
    <property type="entry name" value="DEAH_ATP_HELICASE"/>
    <property type="match status" value="1"/>
</dbReference>
<dbReference type="InterPro" id="IPR004589">
    <property type="entry name" value="DNA_helicase_ATP-dep_RecQ"/>
</dbReference>
<dbReference type="SMART" id="SM00490">
    <property type="entry name" value="HELICc"/>
    <property type="match status" value="1"/>
</dbReference>
<dbReference type="GO" id="GO:0005694">
    <property type="term" value="C:chromosome"/>
    <property type="evidence" value="ECO:0007669"/>
    <property type="project" value="TreeGrafter"/>
</dbReference>
<feature type="domain" description="Helicase C-terminal" evidence="14">
    <location>
        <begin position="566"/>
        <end position="717"/>
    </location>
</feature>
<evidence type="ECO:0000256" key="5">
    <source>
        <dbReference type="ARBA" id="ARBA00022806"/>
    </source>
</evidence>
<keyword evidence="6" id="KW-0067">ATP-binding</keyword>
<dbReference type="Pfam" id="PF00271">
    <property type="entry name" value="Helicase_C"/>
    <property type="match status" value="1"/>
</dbReference>
<dbReference type="PANTHER" id="PTHR13710">
    <property type="entry name" value="DNA HELICASE RECQ FAMILY MEMBER"/>
    <property type="match status" value="1"/>
</dbReference>
<dbReference type="InterPro" id="IPR011545">
    <property type="entry name" value="DEAD/DEAH_box_helicase_dom"/>
</dbReference>
<organism evidence="15 16">
    <name type="scientific">Cutaneotrichosporon spelunceum</name>
    <dbReference type="NCBI Taxonomy" id="1672016"/>
    <lineage>
        <taxon>Eukaryota</taxon>
        <taxon>Fungi</taxon>
        <taxon>Dikarya</taxon>
        <taxon>Basidiomycota</taxon>
        <taxon>Agaricomycotina</taxon>
        <taxon>Tremellomycetes</taxon>
        <taxon>Trichosporonales</taxon>
        <taxon>Trichosporonaceae</taxon>
        <taxon>Cutaneotrichosporon</taxon>
    </lineage>
</organism>
<dbReference type="GO" id="GO:0016787">
    <property type="term" value="F:hydrolase activity"/>
    <property type="evidence" value="ECO:0007669"/>
    <property type="project" value="UniProtKB-KW"/>
</dbReference>
<dbReference type="Gene3D" id="1.10.10.10">
    <property type="entry name" value="Winged helix-like DNA-binding domain superfamily/Winged helix DNA-binding domain"/>
    <property type="match status" value="1"/>
</dbReference>
<evidence type="ECO:0000256" key="9">
    <source>
        <dbReference type="ARBA" id="ARBA00023242"/>
    </source>
</evidence>
<dbReference type="PANTHER" id="PTHR13710:SF153">
    <property type="entry name" value="RECQ-LIKE DNA HELICASE BLM"/>
    <property type="match status" value="1"/>
</dbReference>
<evidence type="ECO:0000256" key="6">
    <source>
        <dbReference type="ARBA" id="ARBA00022840"/>
    </source>
</evidence>
<dbReference type="GO" id="GO:0005524">
    <property type="term" value="F:ATP binding"/>
    <property type="evidence" value="ECO:0007669"/>
    <property type="project" value="UniProtKB-KW"/>
</dbReference>
<dbReference type="Pfam" id="PF00270">
    <property type="entry name" value="DEAD"/>
    <property type="match status" value="1"/>
</dbReference>